<accession>A0AAD5PHN0</accession>
<protein>
    <submittedName>
        <fullName evidence="7">Phosphatase phospho-type</fullName>
    </submittedName>
</protein>
<comment type="caution">
    <text evidence="7">The sequence shown here is derived from an EMBL/GenBank/DDBJ whole genome shotgun (WGS) entry which is preliminary data.</text>
</comment>
<keyword evidence="2 6" id="KW-0479">Metal-binding</keyword>
<dbReference type="InterPro" id="IPR016965">
    <property type="entry name" value="Pase_PHOSPHO-typ"/>
</dbReference>
<dbReference type="PANTHER" id="PTHR20889">
    <property type="entry name" value="PHOSPHATASE, ORPHAN 1, 2"/>
    <property type="match status" value="1"/>
</dbReference>
<reference evidence="7" key="1">
    <citation type="journal article" date="2022" name="IScience">
        <title>Evolution of zygomycete secretomes and the origins of terrestrial fungal ecologies.</title>
        <authorList>
            <person name="Chang Y."/>
            <person name="Wang Y."/>
            <person name="Mondo S."/>
            <person name="Ahrendt S."/>
            <person name="Andreopoulos W."/>
            <person name="Barry K."/>
            <person name="Beard J."/>
            <person name="Benny G.L."/>
            <person name="Blankenship S."/>
            <person name="Bonito G."/>
            <person name="Cuomo C."/>
            <person name="Desiro A."/>
            <person name="Gervers K.A."/>
            <person name="Hundley H."/>
            <person name="Kuo A."/>
            <person name="LaButti K."/>
            <person name="Lang B.F."/>
            <person name="Lipzen A."/>
            <person name="O'Donnell K."/>
            <person name="Pangilinan J."/>
            <person name="Reynolds N."/>
            <person name="Sandor L."/>
            <person name="Smith M.E."/>
            <person name="Tsang A."/>
            <person name="Grigoriev I.V."/>
            <person name="Stajich J.E."/>
            <person name="Spatafora J.W."/>
        </authorList>
    </citation>
    <scope>NUCLEOTIDE SEQUENCE</scope>
    <source>
        <strain evidence="7">RSA 2281</strain>
    </source>
</reference>
<dbReference type="PIRSF" id="PIRSF031051">
    <property type="entry name" value="PyrdxlP_Pase_PHOSPHO2"/>
    <property type="match status" value="1"/>
</dbReference>
<evidence type="ECO:0000256" key="5">
    <source>
        <dbReference type="PIRSR" id="PIRSR031051-2"/>
    </source>
</evidence>
<proteinExistence type="predicted"/>
<dbReference type="NCBIfam" id="TIGR01489">
    <property type="entry name" value="DKMTPPase-SF"/>
    <property type="match status" value="1"/>
</dbReference>
<evidence type="ECO:0000256" key="4">
    <source>
        <dbReference type="ARBA" id="ARBA00022842"/>
    </source>
</evidence>
<evidence type="ECO:0000313" key="8">
    <source>
        <dbReference type="Proteomes" id="UP001209540"/>
    </source>
</evidence>
<dbReference type="Pfam" id="PF06888">
    <property type="entry name" value="Put_Phosphatase"/>
    <property type="match status" value="1"/>
</dbReference>
<keyword evidence="4 6" id="KW-0460">Magnesium</keyword>
<dbReference type="PANTHER" id="PTHR20889:SF12">
    <property type="entry name" value="LP01149P"/>
    <property type="match status" value="1"/>
</dbReference>
<evidence type="ECO:0000313" key="7">
    <source>
        <dbReference type="EMBL" id="KAI9274449.1"/>
    </source>
</evidence>
<dbReference type="Gene3D" id="3.40.50.1000">
    <property type="entry name" value="HAD superfamily/HAD-like"/>
    <property type="match status" value="1"/>
</dbReference>
<evidence type="ECO:0000256" key="6">
    <source>
        <dbReference type="PIRSR" id="PIRSR031051-3"/>
    </source>
</evidence>
<name>A0AAD5PHN0_9FUNG</name>
<dbReference type="NCBIfam" id="TIGR01488">
    <property type="entry name" value="HAD-SF-IB"/>
    <property type="match status" value="1"/>
</dbReference>
<gene>
    <name evidence="7" type="ORF">BDA99DRAFT_431775</name>
</gene>
<comment type="cofactor">
    <cofactor evidence="1 6">
        <name>Mg(2+)</name>
        <dbReference type="ChEBI" id="CHEBI:18420"/>
    </cofactor>
</comment>
<feature type="binding site" evidence="5">
    <location>
        <position position="11"/>
    </location>
    <ligand>
        <name>substrate</name>
    </ligand>
</feature>
<sequence>MNRSLIEADSDATVFQHFCPEKLDTLPPSSQRMQWTDLVDQTLCEIQDRGNSIDEIEKVLQTIQMVPSAIELLKSLRANNTRVLILSDANTFFIDVILRNHGLHDLIADIITNPAYTDDKGRLRVNRRILATDPQHNCPNTCGVNICKGQELDRYTTTHGPFRRVMYVGDGMNDFCPGLRLKHNDHYFVRNGKALAKAMLTKPDFANRVSAQVTYWKDHSVIVDSVSKQAAVPSSL</sequence>
<dbReference type="Proteomes" id="UP001209540">
    <property type="component" value="Unassembled WGS sequence"/>
</dbReference>
<dbReference type="AlphaFoldDB" id="A0AAD5PHN0"/>
<feature type="binding site" evidence="5">
    <location>
        <position position="88"/>
    </location>
    <ligand>
        <name>substrate</name>
    </ligand>
</feature>
<reference evidence="7" key="2">
    <citation type="submission" date="2023-02" db="EMBL/GenBank/DDBJ databases">
        <authorList>
            <consortium name="DOE Joint Genome Institute"/>
            <person name="Mondo S.J."/>
            <person name="Chang Y."/>
            <person name="Wang Y."/>
            <person name="Ahrendt S."/>
            <person name="Andreopoulos W."/>
            <person name="Barry K."/>
            <person name="Beard J."/>
            <person name="Benny G.L."/>
            <person name="Blankenship S."/>
            <person name="Bonito G."/>
            <person name="Cuomo C."/>
            <person name="Desiro A."/>
            <person name="Gervers K.A."/>
            <person name="Hundley H."/>
            <person name="Kuo A."/>
            <person name="LaButti K."/>
            <person name="Lang B.F."/>
            <person name="Lipzen A."/>
            <person name="O'Donnell K."/>
            <person name="Pangilinan J."/>
            <person name="Reynolds N."/>
            <person name="Sandor L."/>
            <person name="Smith M.W."/>
            <person name="Tsang A."/>
            <person name="Grigoriev I.V."/>
            <person name="Stajich J.E."/>
            <person name="Spatafora J.W."/>
        </authorList>
    </citation>
    <scope>NUCLEOTIDE SEQUENCE</scope>
    <source>
        <strain evidence="7">RSA 2281</strain>
    </source>
</reference>
<dbReference type="EMBL" id="JAIXMP010000004">
    <property type="protein sequence ID" value="KAI9274449.1"/>
    <property type="molecule type" value="Genomic_DNA"/>
</dbReference>
<dbReference type="SUPFAM" id="SSF56784">
    <property type="entry name" value="HAD-like"/>
    <property type="match status" value="1"/>
</dbReference>
<dbReference type="InterPro" id="IPR036412">
    <property type="entry name" value="HAD-like_sf"/>
</dbReference>
<dbReference type="InterPro" id="IPR023214">
    <property type="entry name" value="HAD_sf"/>
</dbReference>
<dbReference type="InterPro" id="IPR006384">
    <property type="entry name" value="HAD_hydro_PyrdxlP_Pase-like"/>
</dbReference>
<dbReference type="GO" id="GO:0016791">
    <property type="term" value="F:phosphatase activity"/>
    <property type="evidence" value="ECO:0007669"/>
    <property type="project" value="InterPro"/>
</dbReference>
<organism evidence="7 8">
    <name type="scientific">Phascolomyces articulosus</name>
    <dbReference type="NCBI Taxonomy" id="60185"/>
    <lineage>
        <taxon>Eukaryota</taxon>
        <taxon>Fungi</taxon>
        <taxon>Fungi incertae sedis</taxon>
        <taxon>Mucoromycota</taxon>
        <taxon>Mucoromycotina</taxon>
        <taxon>Mucoromycetes</taxon>
        <taxon>Mucorales</taxon>
        <taxon>Lichtheimiaceae</taxon>
        <taxon>Phascolomyces</taxon>
    </lineage>
</organism>
<keyword evidence="8" id="KW-1185">Reference proteome</keyword>
<evidence type="ECO:0000256" key="1">
    <source>
        <dbReference type="ARBA" id="ARBA00001946"/>
    </source>
</evidence>
<keyword evidence="3" id="KW-0378">Hydrolase</keyword>
<evidence type="ECO:0000256" key="2">
    <source>
        <dbReference type="ARBA" id="ARBA00022723"/>
    </source>
</evidence>
<feature type="binding site" evidence="6">
    <location>
        <position position="170"/>
    </location>
    <ligand>
        <name>Mg(2+)</name>
        <dbReference type="ChEBI" id="CHEBI:18420"/>
    </ligand>
</feature>
<dbReference type="GO" id="GO:0046872">
    <property type="term" value="F:metal ion binding"/>
    <property type="evidence" value="ECO:0007669"/>
    <property type="project" value="UniProtKB-KW"/>
</dbReference>
<evidence type="ECO:0000256" key="3">
    <source>
        <dbReference type="ARBA" id="ARBA00022801"/>
    </source>
</evidence>